<dbReference type="Proteomes" id="UP001596180">
    <property type="component" value="Unassembled WGS sequence"/>
</dbReference>
<feature type="region of interest" description="Disordered" evidence="1">
    <location>
        <begin position="27"/>
        <end position="65"/>
    </location>
</feature>
<evidence type="ECO:0000256" key="1">
    <source>
        <dbReference type="SAM" id="MobiDB-lite"/>
    </source>
</evidence>
<gene>
    <name evidence="2" type="ORF">ACFPZI_00740</name>
</gene>
<comment type="caution">
    <text evidence="2">The sequence shown here is derived from an EMBL/GenBank/DDBJ whole genome shotgun (WGS) entry which is preliminary data.</text>
</comment>
<reference evidence="3" key="1">
    <citation type="journal article" date="2019" name="Int. J. Syst. Evol. Microbiol.">
        <title>The Global Catalogue of Microorganisms (GCM) 10K type strain sequencing project: providing services to taxonomists for standard genome sequencing and annotation.</title>
        <authorList>
            <consortium name="The Broad Institute Genomics Platform"/>
            <consortium name="The Broad Institute Genome Sequencing Center for Infectious Disease"/>
            <person name="Wu L."/>
            <person name="Ma J."/>
        </authorList>
    </citation>
    <scope>NUCLEOTIDE SEQUENCE [LARGE SCALE GENOMIC DNA]</scope>
    <source>
        <strain evidence="3">JCM 10411</strain>
    </source>
</reference>
<feature type="compositionally biased region" description="Polar residues" evidence="1">
    <location>
        <begin position="27"/>
        <end position="40"/>
    </location>
</feature>
<dbReference type="RefSeq" id="WP_381356672.1">
    <property type="nucleotide sequence ID" value="NZ_JBHSOA010000003.1"/>
</dbReference>
<dbReference type="EMBL" id="JBHSOA010000003">
    <property type="protein sequence ID" value="MFC5850411.1"/>
    <property type="molecule type" value="Genomic_DNA"/>
</dbReference>
<name>A0ABW1DP59_9ACTN</name>
<keyword evidence="3" id="KW-1185">Reference proteome</keyword>
<evidence type="ECO:0000313" key="2">
    <source>
        <dbReference type="EMBL" id="MFC5850411.1"/>
    </source>
</evidence>
<accession>A0ABW1DP59</accession>
<organism evidence="2 3">
    <name type="scientific">Streptomyces chlorus</name>
    <dbReference type="NCBI Taxonomy" id="887452"/>
    <lineage>
        <taxon>Bacteria</taxon>
        <taxon>Bacillati</taxon>
        <taxon>Actinomycetota</taxon>
        <taxon>Actinomycetes</taxon>
        <taxon>Kitasatosporales</taxon>
        <taxon>Streptomycetaceae</taxon>
        <taxon>Streptomyces</taxon>
    </lineage>
</organism>
<proteinExistence type="predicted"/>
<sequence>MVMRTLDRAARLLPHLTSRRHIDFGRTSSAICRHSAPQQAPSGQPDRGPSGSGRSVSGLSASRHA</sequence>
<protein>
    <submittedName>
        <fullName evidence="2">Uncharacterized protein</fullName>
    </submittedName>
</protein>
<feature type="compositionally biased region" description="Low complexity" evidence="1">
    <location>
        <begin position="41"/>
        <end position="65"/>
    </location>
</feature>
<evidence type="ECO:0000313" key="3">
    <source>
        <dbReference type="Proteomes" id="UP001596180"/>
    </source>
</evidence>